<reference evidence="1" key="1">
    <citation type="journal article" date="2023" name="BMC Genomics">
        <title>Chromosome-level genome assemblies of Cutaneotrichosporon spp. (Trichosporonales, Basidiomycota) reveal imbalanced evolution between nucleotide sequences and chromosome synteny.</title>
        <authorList>
            <person name="Kobayashi Y."/>
            <person name="Kayamori A."/>
            <person name="Aoki K."/>
            <person name="Shiwa Y."/>
            <person name="Matsutani M."/>
            <person name="Fujita N."/>
            <person name="Sugita T."/>
            <person name="Iwasaki W."/>
            <person name="Tanaka N."/>
            <person name="Takashima M."/>
        </authorList>
    </citation>
    <scope>NUCLEOTIDE SEQUENCE</scope>
    <source>
        <strain evidence="1">HIS016</strain>
    </source>
</reference>
<name>A0AAD3Y905_9TREE</name>
<sequence length="257" mass="28326">MPTRPQTAPASTERIRSRALLADADASCKAAYLQEELSGARVWRVGGVGVFAYAEDVRAERVRQAAWRDWSAVNGRDEWLQAARARTAVYINAHEQGRLRPLVRWHLVEEHEPLPADALPVGREGSGAVLYSARTWLAGGVEIGKCGTHTRGRSAFSYAGEELDVPFFEVLCGQPDVVEWVSFDRGTSANLPGWQPVEGARERRTQRAVFIARAAHEGGLQAGKCLVDDDHACIPSGGQESWVTPFEVLTYATLFRR</sequence>
<evidence type="ECO:0000313" key="2">
    <source>
        <dbReference type="Proteomes" id="UP001222932"/>
    </source>
</evidence>
<gene>
    <name evidence="1" type="ORF">CspeluHIS016_0111760</name>
</gene>
<dbReference type="AlphaFoldDB" id="A0AAD3Y905"/>
<dbReference type="Pfam" id="PF11901">
    <property type="entry name" value="DM9"/>
    <property type="match status" value="1"/>
</dbReference>
<evidence type="ECO:0000313" key="1">
    <source>
        <dbReference type="EMBL" id="GMK54590.1"/>
    </source>
</evidence>
<comment type="caution">
    <text evidence="1">The sequence shown here is derived from an EMBL/GenBank/DDBJ whole genome shotgun (WGS) entry which is preliminary data.</text>
</comment>
<dbReference type="Proteomes" id="UP001222932">
    <property type="component" value="Unassembled WGS sequence"/>
</dbReference>
<protein>
    <submittedName>
        <fullName evidence="1">Uncharacterized protein</fullName>
    </submittedName>
</protein>
<dbReference type="PANTHER" id="PTHR31649">
    <property type="entry name" value="AGAP009604-PA"/>
    <property type="match status" value="1"/>
</dbReference>
<dbReference type="EMBL" id="BTCM01000001">
    <property type="protein sequence ID" value="GMK54590.1"/>
    <property type="molecule type" value="Genomic_DNA"/>
</dbReference>
<dbReference type="PANTHER" id="PTHR31649:SF1">
    <property type="entry name" value="FARNESOIC ACID O-METHYL TRANSFERASE DOMAIN-CONTAINING PROTEIN"/>
    <property type="match status" value="1"/>
</dbReference>
<organism evidence="1 2">
    <name type="scientific">Cutaneotrichosporon spelunceum</name>
    <dbReference type="NCBI Taxonomy" id="1672016"/>
    <lineage>
        <taxon>Eukaryota</taxon>
        <taxon>Fungi</taxon>
        <taxon>Dikarya</taxon>
        <taxon>Basidiomycota</taxon>
        <taxon>Agaricomycotina</taxon>
        <taxon>Tremellomycetes</taxon>
        <taxon>Trichosporonales</taxon>
        <taxon>Trichosporonaceae</taxon>
        <taxon>Cutaneotrichosporon</taxon>
    </lineage>
</organism>
<proteinExistence type="predicted"/>
<dbReference type="InterPro" id="IPR006616">
    <property type="entry name" value="DM9_repeat"/>
</dbReference>
<keyword evidence="2" id="KW-1185">Reference proteome</keyword>
<accession>A0AAD3Y905</accession>
<reference evidence="1" key="2">
    <citation type="submission" date="2023-06" db="EMBL/GenBank/DDBJ databases">
        <authorList>
            <person name="Kobayashi Y."/>
            <person name="Kayamori A."/>
            <person name="Aoki K."/>
            <person name="Shiwa Y."/>
            <person name="Fujita N."/>
            <person name="Sugita T."/>
            <person name="Iwasaki W."/>
            <person name="Tanaka N."/>
            <person name="Takashima M."/>
        </authorList>
    </citation>
    <scope>NUCLEOTIDE SEQUENCE</scope>
    <source>
        <strain evidence="1">HIS016</strain>
    </source>
</reference>